<dbReference type="CDD" id="cd06223">
    <property type="entry name" value="PRTases_typeI"/>
    <property type="match status" value="1"/>
</dbReference>
<reference evidence="17" key="1">
    <citation type="journal article" date="2021" name="PeerJ">
        <title>Extensive microbial diversity within the chicken gut microbiome revealed by metagenomics and culture.</title>
        <authorList>
            <person name="Gilroy R."/>
            <person name="Ravi A."/>
            <person name="Getino M."/>
            <person name="Pursley I."/>
            <person name="Horton D.L."/>
            <person name="Alikhan N.F."/>
            <person name="Baker D."/>
            <person name="Gharbi K."/>
            <person name="Hall N."/>
            <person name="Watson M."/>
            <person name="Adriaenssens E.M."/>
            <person name="Foster-Nyarko E."/>
            <person name="Jarju S."/>
            <person name="Secka A."/>
            <person name="Antonio M."/>
            <person name="Oren A."/>
            <person name="Chaudhuri R.R."/>
            <person name="La Ragione R."/>
            <person name="Hildebrand F."/>
            <person name="Pallen M.J."/>
        </authorList>
    </citation>
    <scope>NUCLEOTIDE SEQUENCE</scope>
    <source>
        <strain evidence="17">5032</strain>
    </source>
</reference>
<evidence type="ECO:0000256" key="10">
    <source>
        <dbReference type="ARBA" id="ARBA00031082"/>
    </source>
</evidence>
<dbReference type="GO" id="GO:0004845">
    <property type="term" value="F:uracil phosphoribosyltransferase activity"/>
    <property type="evidence" value="ECO:0007669"/>
    <property type="project" value="UniProtKB-UniRule"/>
</dbReference>
<keyword evidence="9 15" id="KW-0342">GTP-binding</keyword>
<evidence type="ECO:0000256" key="2">
    <source>
        <dbReference type="ARBA" id="ARBA00009516"/>
    </source>
</evidence>
<comment type="activity regulation">
    <text evidence="15">Allosterically activated by GTP.</text>
</comment>
<evidence type="ECO:0000256" key="4">
    <source>
        <dbReference type="ARBA" id="ARBA00022533"/>
    </source>
</evidence>
<keyword evidence="4 15" id="KW-0021">Allosteric enzyme</keyword>
<evidence type="ECO:0000313" key="17">
    <source>
        <dbReference type="EMBL" id="HJA79656.1"/>
    </source>
</evidence>
<dbReference type="EC" id="2.4.2.9" evidence="3 15"/>
<dbReference type="AlphaFoldDB" id="A0A9D2HMF4"/>
<accession>A0A9D2HMF4</accession>
<protein>
    <recommendedName>
        <fullName evidence="13 15">Uracil phosphoribosyltransferase</fullName>
        <ecNumber evidence="3 15">2.4.2.9</ecNumber>
    </recommendedName>
    <alternativeName>
        <fullName evidence="10 15">UMP pyrophosphorylase</fullName>
    </alternativeName>
    <alternativeName>
        <fullName evidence="14 15">UPRTase</fullName>
    </alternativeName>
</protein>
<feature type="binding site" evidence="15">
    <location>
        <position position="78"/>
    </location>
    <ligand>
        <name>5-phospho-alpha-D-ribose 1-diphosphate</name>
        <dbReference type="ChEBI" id="CHEBI:58017"/>
    </ligand>
</feature>
<comment type="similarity">
    <text evidence="2 15">Belongs to the UPRTase family.</text>
</comment>
<dbReference type="PANTHER" id="PTHR32315:SF4">
    <property type="entry name" value="URACIL PHOSPHORIBOSYLTRANSFERASE, CHLOROPLASTIC"/>
    <property type="match status" value="1"/>
</dbReference>
<dbReference type="GO" id="GO:0000287">
    <property type="term" value="F:magnesium ion binding"/>
    <property type="evidence" value="ECO:0007669"/>
    <property type="project" value="UniProtKB-UniRule"/>
</dbReference>
<evidence type="ECO:0000256" key="1">
    <source>
        <dbReference type="ARBA" id="ARBA00005180"/>
    </source>
</evidence>
<comment type="pathway">
    <text evidence="1 15">Pyrimidine metabolism; UMP biosynthesis via salvage pathway; UMP from uracil: step 1/1.</text>
</comment>
<comment type="caution">
    <text evidence="17">The sequence shown here is derived from an EMBL/GenBank/DDBJ whole genome shotgun (WGS) entry which is preliminary data.</text>
</comment>
<dbReference type="Pfam" id="PF14681">
    <property type="entry name" value="UPRTase"/>
    <property type="match status" value="1"/>
</dbReference>
<organism evidence="17 18">
    <name type="scientific">Candidatus Desulfovibrio intestinavium</name>
    <dbReference type="NCBI Taxonomy" id="2838534"/>
    <lineage>
        <taxon>Bacteria</taxon>
        <taxon>Pseudomonadati</taxon>
        <taxon>Thermodesulfobacteriota</taxon>
        <taxon>Desulfovibrionia</taxon>
        <taxon>Desulfovibrionales</taxon>
        <taxon>Desulfovibrionaceae</taxon>
        <taxon>Desulfovibrio</taxon>
    </lineage>
</organism>
<dbReference type="GO" id="GO:0044206">
    <property type="term" value="P:UMP salvage"/>
    <property type="evidence" value="ECO:0007669"/>
    <property type="project" value="UniProtKB-UniRule"/>
</dbReference>
<feature type="binding site" evidence="15">
    <location>
        <begin position="130"/>
        <end position="138"/>
    </location>
    <ligand>
        <name>5-phospho-alpha-D-ribose 1-diphosphate</name>
        <dbReference type="ChEBI" id="CHEBI:58017"/>
    </ligand>
</feature>
<comment type="function">
    <text evidence="12 15">Catalyzes the conversion of uracil and 5-phospho-alpha-D-ribose 1-diphosphate (PRPP) to UMP and diphosphate.</text>
</comment>
<keyword evidence="7 15" id="KW-0547">Nucleotide-binding</keyword>
<dbReference type="InterPro" id="IPR029057">
    <property type="entry name" value="PRTase-like"/>
</dbReference>
<dbReference type="SUPFAM" id="SSF53271">
    <property type="entry name" value="PRTase-like"/>
    <property type="match status" value="1"/>
</dbReference>
<reference evidence="17" key="2">
    <citation type="submission" date="2021-04" db="EMBL/GenBank/DDBJ databases">
        <authorList>
            <person name="Gilroy R."/>
        </authorList>
    </citation>
    <scope>NUCLEOTIDE SEQUENCE</scope>
    <source>
        <strain evidence="17">5032</strain>
    </source>
</reference>
<dbReference type="HAMAP" id="MF_01218_B">
    <property type="entry name" value="Upp_B"/>
    <property type="match status" value="1"/>
</dbReference>
<evidence type="ECO:0000313" key="18">
    <source>
        <dbReference type="Proteomes" id="UP000823821"/>
    </source>
</evidence>
<evidence type="ECO:0000256" key="7">
    <source>
        <dbReference type="ARBA" id="ARBA00022741"/>
    </source>
</evidence>
<keyword evidence="5 15" id="KW-0328">Glycosyltransferase</keyword>
<name>A0A9D2HMF4_9BACT</name>
<keyword evidence="6 15" id="KW-0808">Transferase</keyword>
<dbReference type="InterPro" id="IPR000836">
    <property type="entry name" value="PRTase_dom"/>
</dbReference>
<comment type="cofactor">
    <cofactor evidence="15">
        <name>Mg(2+)</name>
        <dbReference type="ChEBI" id="CHEBI:18420"/>
    </cofactor>
    <text evidence="15">Binds 1 Mg(2+) ion per subunit. The magnesium is bound as Mg-PRPP.</text>
</comment>
<feature type="domain" description="Phosphoribosyltransferase" evidence="16">
    <location>
        <begin position="5"/>
        <end position="207"/>
    </location>
</feature>
<sequence>MAVHVVDHPLVRHKLGLLRQESTGTGAFRSIANELARLLSYEATKHFPTEKITVQGWAGPVEVDTITGKTVTVVPILRAGLGLMDGVLDMVPGAKISVVGLYRNEESLEPVEYYVKLASNLEKRFAIILDPMLATGGSLIAAIDLLKKHGCRQMCSINLVCAPEGIAKLQQAHPDVDVYTAAVDSHLNENGYIIPGLGDAGDRIFGTK</sequence>
<dbReference type="GO" id="GO:0005525">
    <property type="term" value="F:GTP binding"/>
    <property type="evidence" value="ECO:0007669"/>
    <property type="project" value="UniProtKB-KW"/>
</dbReference>
<dbReference type="NCBIfam" id="NF001097">
    <property type="entry name" value="PRK00129.1"/>
    <property type="match status" value="1"/>
</dbReference>
<feature type="binding site" evidence="15">
    <location>
        <position position="193"/>
    </location>
    <ligand>
        <name>uracil</name>
        <dbReference type="ChEBI" id="CHEBI:17568"/>
    </ligand>
</feature>
<evidence type="ECO:0000256" key="9">
    <source>
        <dbReference type="ARBA" id="ARBA00023134"/>
    </source>
</evidence>
<evidence type="ECO:0000256" key="11">
    <source>
        <dbReference type="ARBA" id="ARBA00052919"/>
    </source>
</evidence>
<feature type="binding site" evidence="15">
    <location>
        <begin position="198"/>
        <end position="200"/>
    </location>
    <ligand>
        <name>uracil</name>
        <dbReference type="ChEBI" id="CHEBI:17568"/>
    </ligand>
</feature>
<dbReference type="PANTHER" id="PTHR32315">
    <property type="entry name" value="ADENINE PHOSPHORIBOSYLTRANSFERASE"/>
    <property type="match status" value="1"/>
</dbReference>
<evidence type="ECO:0000256" key="13">
    <source>
        <dbReference type="ARBA" id="ARBA00072146"/>
    </source>
</evidence>
<dbReference type="NCBIfam" id="TIGR01091">
    <property type="entry name" value="upp"/>
    <property type="match status" value="1"/>
</dbReference>
<dbReference type="InterPro" id="IPR050054">
    <property type="entry name" value="UPRTase/APRTase"/>
</dbReference>
<dbReference type="InterPro" id="IPR034332">
    <property type="entry name" value="Upp_B"/>
</dbReference>
<evidence type="ECO:0000256" key="12">
    <source>
        <dbReference type="ARBA" id="ARBA00056901"/>
    </source>
</evidence>
<evidence type="ECO:0000256" key="3">
    <source>
        <dbReference type="ARBA" id="ARBA00011894"/>
    </source>
</evidence>
<evidence type="ECO:0000256" key="14">
    <source>
        <dbReference type="ARBA" id="ARBA00079807"/>
    </source>
</evidence>
<dbReference type="EMBL" id="DWZD01000047">
    <property type="protein sequence ID" value="HJA79656.1"/>
    <property type="molecule type" value="Genomic_DNA"/>
</dbReference>
<feature type="binding site" evidence="15">
    <location>
        <position position="103"/>
    </location>
    <ligand>
        <name>5-phospho-alpha-D-ribose 1-diphosphate</name>
        <dbReference type="ChEBI" id="CHEBI:58017"/>
    </ligand>
</feature>
<dbReference type="Gene3D" id="3.40.50.2020">
    <property type="match status" value="1"/>
</dbReference>
<gene>
    <name evidence="15 17" type="primary">upp</name>
    <name evidence="17" type="ORF">H9784_08865</name>
</gene>
<dbReference type="InterPro" id="IPR005765">
    <property type="entry name" value="UPRT"/>
</dbReference>
<dbReference type="GO" id="GO:0005737">
    <property type="term" value="C:cytoplasm"/>
    <property type="evidence" value="ECO:0007669"/>
    <property type="project" value="UniProtKB-ARBA"/>
</dbReference>
<evidence type="ECO:0000256" key="8">
    <source>
        <dbReference type="ARBA" id="ARBA00022842"/>
    </source>
</evidence>
<evidence type="ECO:0000259" key="16">
    <source>
        <dbReference type="Pfam" id="PF14681"/>
    </source>
</evidence>
<evidence type="ECO:0000256" key="6">
    <source>
        <dbReference type="ARBA" id="ARBA00022679"/>
    </source>
</evidence>
<dbReference type="GO" id="GO:0006223">
    <property type="term" value="P:uracil salvage"/>
    <property type="evidence" value="ECO:0007669"/>
    <property type="project" value="InterPro"/>
</dbReference>
<evidence type="ECO:0000256" key="5">
    <source>
        <dbReference type="ARBA" id="ARBA00022676"/>
    </source>
</evidence>
<dbReference type="FunFam" id="3.40.50.2020:FF:000003">
    <property type="entry name" value="Uracil phosphoribosyltransferase"/>
    <property type="match status" value="1"/>
</dbReference>
<feature type="binding site" evidence="15">
    <location>
        <position position="199"/>
    </location>
    <ligand>
        <name>5-phospho-alpha-D-ribose 1-diphosphate</name>
        <dbReference type="ChEBI" id="CHEBI:58017"/>
    </ligand>
</feature>
<evidence type="ECO:0000256" key="15">
    <source>
        <dbReference type="HAMAP-Rule" id="MF_01218"/>
    </source>
</evidence>
<keyword evidence="8 15" id="KW-0460">Magnesium</keyword>
<comment type="catalytic activity">
    <reaction evidence="11 15">
        <text>UMP + diphosphate = 5-phospho-alpha-D-ribose 1-diphosphate + uracil</text>
        <dbReference type="Rhea" id="RHEA:13017"/>
        <dbReference type="ChEBI" id="CHEBI:17568"/>
        <dbReference type="ChEBI" id="CHEBI:33019"/>
        <dbReference type="ChEBI" id="CHEBI:57865"/>
        <dbReference type="ChEBI" id="CHEBI:58017"/>
        <dbReference type="EC" id="2.4.2.9"/>
    </reaction>
</comment>
<proteinExistence type="inferred from homology"/>
<dbReference type="Proteomes" id="UP000823821">
    <property type="component" value="Unassembled WGS sequence"/>
</dbReference>